<dbReference type="Pfam" id="PF00106">
    <property type="entry name" value="adh_short"/>
    <property type="match status" value="1"/>
</dbReference>
<evidence type="ECO:0000313" key="1">
    <source>
        <dbReference type="EMBL" id="GAA4882687.1"/>
    </source>
</evidence>
<proteinExistence type="predicted"/>
<protein>
    <submittedName>
        <fullName evidence="1">NAD(P)-dependent oxidoreductase</fullName>
    </submittedName>
</protein>
<keyword evidence="2" id="KW-1185">Reference proteome</keyword>
<dbReference type="PANTHER" id="PTHR42808">
    <property type="entry name" value="HYDROXYSTEROID DEHYDROGENASE-LIKE PROTEIN 2"/>
    <property type="match status" value="1"/>
</dbReference>
<comment type="caution">
    <text evidence="1">The sequence shown here is derived from an EMBL/GenBank/DDBJ whole genome shotgun (WGS) entry which is preliminary data.</text>
</comment>
<dbReference type="RefSeq" id="WP_345334847.1">
    <property type="nucleotide sequence ID" value="NZ_BAABJZ010000023.1"/>
</dbReference>
<dbReference type="EMBL" id="BAABJZ010000023">
    <property type="protein sequence ID" value="GAA4882687.1"/>
    <property type="molecule type" value="Genomic_DNA"/>
</dbReference>
<dbReference type="PROSITE" id="PS00061">
    <property type="entry name" value="ADH_SHORT"/>
    <property type="match status" value="1"/>
</dbReference>
<accession>A0ABP9EPV0</accession>
<sequence>MDKALAGKTVFLTGGSRGIGQAIAVRLAQAGANIAIGSKSSEPHPTLPGTIHQTAEWVEQAGGRALAIELDVRDEASIQAAVAQTVARFGGIDICINNAGAFWLQPSMDTSAKRHDLLFQINERACFLVTQACYPYLKRSENGHVLSLAPPLDLQAIWFEHTSSYSVSKYAMSLYTLGWAKEFAADGVAANTLWPRTGIDSPAALFHGGDELRREFRKAEIMADAAFAIVCKPASEFTGNFFIDDSLLYAEGERELDRYSVVPGAALVPDYFVPKNIPAPPGVKLSEFRMYALD</sequence>
<gene>
    <name evidence="1" type="ORF">GCM10023333_16170</name>
</gene>
<dbReference type="InterPro" id="IPR051935">
    <property type="entry name" value="HSDL2"/>
</dbReference>
<dbReference type="Gene3D" id="3.40.50.720">
    <property type="entry name" value="NAD(P)-binding Rossmann-like Domain"/>
    <property type="match status" value="1"/>
</dbReference>
<organism evidence="1 2">
    <name type="scientific">Ferrimonas pelagia</name>
    <dbReference type="NCBI Taxonomy" id="1177826"/>
    <lineage>
        <taxon>Bacteria</taxon>
        <taxon>Pseudomonadati</taxon>
        <taxon>Pseudomonadota</taxon>
        <taxon>Gammaproteobacteria</taxon>
        <taxon>Alteromonadales</taxon>
        <taxon>Ferrimonadaceae</taxon>
        <taxon>Ferrimonas</taxon>
    </lineage>
</organism>
<dbReference type="PANTHER" id="PTHR42808:SF4">
    <property type="entry name" value="SHORT CHAIN DEHYDROGENASE"/>
    <property type="match status" value="1"/>
</dbReference>
<name>A0ABP9EPV0_9GAMM</name>
<reference evidence="2" key="1">
    <citation type="journal article" date="2019" name="Int. J. Syst. Evol. Microbiol.">
        <title>The Global Catalogue of Microorganisms (GCM) 10K type strain sequencing project: providing services to taxonomists for standard genome sequencing and annotation.</title>
        <authorList>
            <consortium name="The Broad Institute Genomics Platform"/>
            <consortium name="The Broad Institute Genome Sequencing Center for Infectious Disease"/>
            <person name="Wu L."/>
            <person name="Ma J."/>
        </authorList>
    </citation>
    <scope>NUCLEOTIDE SEQUENCE [LARGE SCALE GENOMIC DNA]</scope>
    <source>
        <strain evidence="2">JCM 18401</strain>
    </source>
</reference>
<dbReference type="PRINTS" id="PR00081">
    <property type="entry name" value="GDHRDH"/>
</dbReference>
<dbReference type="InterPro" id="IPR002347">
    <property type="entry name" value="SDR_fam"/>
</dbReference>
<dbReference type="NCBIfam" id="NF006133">
    <property type="entry name" value="PRK08278.1"/>
    <property type="match status" value="1"/>
</dbReference>
<dbReference type="SUPFAM" id="SSF51735">
    <property type="entry name" value="NAD(P)-binding Rossmann-fold domains"/>
    <property type="match status" value="1"/>
</dbReference>
<dbReference type="InterPro" id="IPR036291">
    <property type="entry name" value="NAD(P)-bd_dom_sf"/>
</dbReference>
<dbReference type="InterPro" id="IPR020904">
    <property type="entry name" value="Sc_DH/Rdtase_CS"/>
</dbReference>
<dbReference type="Proteomes" id="UP001499988">
    <property type="component" value="Unassembled WGS sequence"/>
</dbReference>
<evidence type="ECO:0000313" key="2">
    <source>
        <dbReference type="Proteomes" id="UP001499988"/>
    </source>
</evidence>